<dbReference type="Gene3D" id="3.50.50.60">
    <property type="entry name" value="FAD/NAD(P)-binding domain"/>
    <property type="match status" value="1"/>
</dbReference>
<dbReference type="PANTHER" id="PTHR42923">
    <property type="entry name" value="PROTOPORPHYRINOGEN OXIDASE"/>
    <property type="match status" value="1"/>
</dbReference>
<dbReference type="OrthoDB" id="438553at2759"/>
<evidence type="ECO:0000313" key="1">
    <source>
        <dbReference type="EMBL" id="KZP16898.1"/>
    </source>
</evidence>
<dbReference type="AlphaFoldDB" id="A0A166FKA4"/>
<dbReference type="PANTHER" id="PTHR42923:SF3">
    <property type="entry name" value="PROTOPORPHYRINOGEN OXIDASE"/>
    <property type="match status" value="1"/>
</dbReference>
<keyword evidence="2" id="KW-1185">Reference proteome</keyword>
<dbReference type="GO" id="GO:0004729">
    <property type="term" value="F:oxygen-dependent protoporphyrinogen oxidase activity"/>
    <property type="evidence" value="ECO:0007669"/>
    <property type="project" value="TreeGrafter"/>
</dbReference>
<organism evidence="1 2">
    <name type="scientific">Athelia psychrophila</name>
    <dbReference type="NCBI Taxonomy" id="1759441"/>
    <lineage>
        <taxon>Eukaryota</taxon>
        <taxon>Fungi</taxon>
        <taxon>Dikarya</taxon>
        <taxon>Basidiomycota</taxon>
        <taxon>Agaricomycotina</taxon>
        <taxon>Agaricomycetes</taxon>
        <taxon>Agaricomycetidae</taxon>
        <taxon>Atheliales</taxon>
        <taxon>Atheliaceae</taxon>
        <taxon>Athelia</taxon>
    </lineage>
</organism>
<dbReference type="STRING" id="436010.A0A166FKA4"/>
<reference evidence="1 2" key="1">
    <citation type="journal article" date="2016" name="Mol. Biol. Evol.">
        <title>Comparative Genomics of Early-Diverging Mushroom-Forming Fungi Provides Insights into the Origins of Lignocellulose Decay Capabilities.</title>
        <authorList>
            <person name="Nagy L.G."/>
            <person name="Riley R."/>
            <person name="Tritt A."/>
            <person name="Adam C."/>
            <person name="Daum C."/>
            <person name="Floudas D."/>
            <person name="Sun H."/>
            <person name="Yadav J.S."/>
            <person name="Pangilinan J."/>
            <person name="Larsson K.H."/>
            <person name="Matsuura K."/>
            <person name="Barry K."/>
            <person name="Labutti K."/>
            <person name="Kuo R."/>
            <person name="Ohm R.A."/>
            <person name="Bhattacharya S.S."/>
            <person name="Shirouzu T."/>
            <person name="Yoshinaga Y."/>
            <person name="Martin F.M."/>
            <person name="Grigoriev I.V."/>
            <person name="Hibbett D.S."/>
        </authorList>
    </citation>
    <scope>NUCLEOTIDE SEQUENCE [LARGE SCALE GENOMIC DNA]</scope>
    <source>
        <strain evidence="1 2">CBS 109695</strain>
    </source>
</reference>
<evidence type="ECO:0000313" key="2">
    <source>
        <dbReference type="Proteomes" id="UP000076532"/>
    </source>
</evidence>
<protein>
    <recommendedName>
        <fullName evidence="3">Amine oxidase domain-containing protein</fullName>
    </recommendedName>
</protein>
<dbReference type="GO" id="GO:0005743">
    <property type="term" value="C:mitochondrial inner membrane"/>
    <property type="evidence" value="ECO:0007669"/>
    <property type="project" value="TreeGrafter"/>
</dbReference>
<dbReference type="EMBL" id="KV417588">
    <property type="protein sequence ID" value="KZP16898.1"/>
    <property type="molecule type" value="Genomic_DNA"/>
</dbReference>
<dbReference type="SUPFAM" id="SSF51905">
    <property type="entry name" value="FAD/NAD(P)-binding domain"/>
    <property type="match status" value="1"/>
</dbReference>
<proteinExistence type="predicted"/>
<name>A0A166FKA4_9AGAM</name>
<evidence type="ECO:0008006" key="3">
    <source>
        <dbReference type="Google" id="ProtNLM"/>
    </source>
</evidence>
<dbReference type="Proteomes" id="UP000076532">
    <property type="component" value="Unassembled WGS sequence"/>
</dbReference>
<gene>
    <name evidence="1" type="ORF">FIBSPDRAFT_865419</name>
</gene>
<dbReference type="InterPro" id="IPR036188">
    <property type="entry name" value="FAD/NAD-bd_sf"/>
</dbReference>
<accession>A0A166FKA4</accession>
<dbReference type="InterPro" id="IPR050464">
    <property type="entry name" value="Zeta_carotene_desat/Oxidored"/>
</dbReference>
<dbReference type="Pfam" id="PF13450">
    <property type="entry name" value="NAD_binding_8"/>
    <property type="match status" value="1"/>
</dbReference>
<sequence length="83" mass="8880">MPPSHIAILGGGLTGLSSAYHLARKFPRSLITVLETRTRFGGWVRSERVQITDARLGGATASVVLEAGPRTLRPNGKSVLELN</sequence>